<comment type="similarity">
    <text evidence="2">Belongs to the CWC22 family.</text>
</comment>
<feature type="compositionally biased region" description="Acidic residues" evidence="5">
    <location>
        <begin position="250"/>
        <end position="261"/>
    </location>
</feature>
<feature type="compositionally biased region" description="Basic residues" evidence="5">
    <location>
        <begin position="1"/>
        <end position="31"/>
    </location>
</feature>
<dbReference type="GO" id="GO:0042274">
    <property type="term" value="P:ribosomal small subunit biogenesis"/>
    <property type="evidence" value="ECO:0007669"/>
    <property type="project" value="TreeGrafter"/>
</dbReference>
<feature type="coiled-coil region" evidence="4">
    <location>
        <begin position="312"/>
        <end position="339"/>
    </location>
</feature>
<evidence type="ECO:0000313" key="7">
    <source>
        <dbReference type="EMBL" id="KAF7265831.1"/>
    </source>
</evidence>
<dbReference type="PROSITE" id="PS51366">
    <property type="entry name" value="MI"/>
    <property type="match status" value="1"/>
</dbReference>
<dbReference type="Pfam" id="PF02854">
    <property type="entry name" value="MIF4G"/>
    <property type="match status" value="1"/>
</dbReference>
<organism evidence="7 8">
    <name type="scientific">Rhynchophorus ferrugineus</name>
    <name type="common">Red palm weevil</name>
    <name type="synonym">Curculio ferrugineus</name>
    <dbReference type="NCBI Taxonomy" id="354439"/>
    <lineage>
        <taxon>Eukaryota</taxon>
        <taxon>Metazoa</taxon>
        <taxon>Ecdysozoa</taxon>
        <taxon>Arthropoda</taxon>
        <taxon>Hexapoda</taxon>
        <taxon>Insecta</taxon>
        <taxon>Pterygota</taxon>
        <taxon>Neoptera</taxon>
        <taxon>Endopterygota</taxon>
        <taxon>Coleoptera</taxon>
        <taxon>Polyphaga</taxon>
        <taxon>Cucujiformia</taxon>
        <taxon>Curculionidae</taxon>
        <taxon>Dryophthorinae</taxon>
        <taxon>Rhynchophorus</taxon>
    </lineage>
</organism>
<dbReference type="PANTHER" id="PTHR18034">
    <property type="entry name" value="CELL CYCLE CONTROL PROTEIN CWF22-RELATED"/>
    <property type="match status" value="1"/>
</dbReference>
<proteinExistence type="inferred from homology"/>
<dbReference type="Pfam" id="PF02847">
    <property type="entry name" value="MA3"/>
    <property type="match status" value="1"/>
</dbReference>
<keyword evidence="4" id="KW-0175">Coiled coil</keyword>
<dbReference type="GO" id="GO:0005730">
    <property type="term" value="C:nucleolus"/>
    <property type="evidence" value="ECO:0007669"/>
    <property type="project" value="UniProtKB-SubCell"/>
</dbReference>
<protein>
    <recommendedName>
        <fullName evidence="6">MI domain-containing protein</fullName>
    </recommendedName>
</protein>
<feature type="compositionally biased region" description="Basic and acidic residues" evidence="5">
    <location>
        <begin position="221"/>
        <end position="249"/>
    </location>
</feature>
<feature type="region of interest" description="Disordered" evidence="5">
    <location>
        <begin position="1"/>
        <end position="35"/>
    </location>
</feature>
<evidence type="ECO:0000256" key="4">
    <source>
        <dbReference type="SAM" id="Coils"/>
    </source>
</evidence>
<keyword evidence="3" id="KW-0539">Nucleus</keyword>
<dbReference type="InterPro" id="IPR016024">
    <property type="entry name" value="ARM-type_fold"/>
</dbReference>
<evidence type="ECO:0000256" key="5">
    <source>
        <dbReference type="SAM" id="MobiDB-lite"/>
    </source>
</evidence>
<dbReference type="EMBL" id="JAACXV010014584">
    <property type="protein sequence ID" value="KAF7265831.1"/>
    <property type="molecule type" value="Genomic_DNA"/>
</dbReference>
<comment type="subcellular location">
    <subcellularLocation>
        <location evidence="1">Nucleus</location>
        <location evidence="1">Nucleolus</location>
    </subcellularLocation>
</comment>
<dbReference type="InterPro" id="IPR003890">
    <property type="entry name" value="MIF4G-like_typ-3"/>
</dbReference>
<dbReference type="InterPro" id="IPR050781">
    <property type="entry name" value="CWC22_splicing_factor"/>
</dbReference>
<dbReference type="PANTHER" id="PTHR18034:SF4">
    <property type="entry name" value="NUCLEOLAR MIF4G DOMAIN-CONTAINING PROTEIN 1"/>
    <property type="match status" value="1"/>
</dbReference>
<dbReference type="AlphaFoldDB" id="A0A834M319"/>
<sequence>MGLNKKKNNSNKKLTRKELRKQKRNEKKIKKQAYFSKKPLSSVSIKSNKYEDNNIPIRSDKNSITVRHRMEDRIVINKDTIENECIKEKKKQNKLLADMARQRKEQLLMANEKEDRLLKKLEKQLKLNKRKTKSIPKSFVADGLSYMLEAADLKNSKEIMSMEQGLDDINNDFEEDLALMASTKSTNNEVDSDIEDFEEMLNENDSSDEDVNSDGGMSDDLSIHEIDESSHVEEIKFGSNKDFDNHEMNSDDNENIIDEDQSDHSLNSNEKSDTWEDIYGRLRSKDGSVITNSAKYIPPAIRAKMESTSSEDKKRKEKLDRLKKQLKGLLNRLAESNMHGIATQIENLYMNNSRNDMNETLTSLIMESLISNVSTPERLLMEHILLVAILHANVGTEIGAHFLQNISEKFNILATEAQNMEDKSLDNTVSILAQMYNFKIFDAKLLYEILNKLLENFNEKHIDCILKVLRSVGFGLRKDDPVSLKNLILDVQKQAALINEGTNSSSRIKFLLDIVLAIKNNNVAKIPNYDPTYSEHLKKIMKGFMRKGNYVTQLNISLQDLLNVEQKGKWWIVGSAWTGHIENKGDKDAGEADKFSQKLLDLARKQRMNTDSRRDIFCIIISAEDYLDAFEKLLKLGLKNQQERDIIHVILHCCLQEKSYNPYYAILAQKFCEYDRKFQMTIKCSVWDKLKALGDHSGAQVSNLAKMLTYLFIEKGLPISTLKIVEFGELDKVTLRFMRQILLGILLHPDMEAIQGVFEKVVRSDKLKMFRESLRLFIHHFLLKNLKVNSVPENQRQLLEERAKMVERILVAKDGRLKL</sequence>
<dbReference type="SMART" id="SM00543">
    <property type="entry name" value="MIF4G"/>
    <property type="match status" value="1"/>
</dbReference>
<name>A0A834M319_RHYFE</name>
<reference evidence="7" key="1">
    <citation type="submission" date="2020-08" db="EMBL/GenBank/DDBJ databases">
        <title>Genome sequencing and assembly of the red palm weevil Rhynchophorus ferrugineus.</title>
        <authorList>
            <person name="Dias G.B."/>
            <person name="Bergman C.M."/>
            <person name="Manee M."/>
        </authorList>
    </citation>
    <scope>NUCLEOTIDE SEQUENCE</scope>
    <source>
        <strain evidence="7">AA-2017</strain>
        <tissue evidence="7">Whole larva</tissue>
    </source>
</reference>
<comment type="caution">
    <text evidence="7">The sequence shown here is derived from an EMBL/GenBank/DDBJ whole genome shotgun (WGS) entry which is preliminary data.</text>
</comment>
<evidence type="ECO:0000259" key="6">
    <source>
        <dbReference type="PROSITE" id="PS51366"/>
    </source>
</evidence>
<dbReference type="InterPro" id="IPR003891">
    <property type="entry name" value="Initiation_fac_eIF4g_MI"/>
</dbReference>
<feature type="coiled-coil region" evidence="4">
    <location>
        <begin position="104"/>
        <end position="131"/>
    </location>
</feature>
<dbReference type="Gene3D" id="1.25.40.180">
    <property type="match status" value="1"/>
</dbReference>
<keyword evidence="8" id="KW-1185">Reference proteome</keyword>
<gene>
    <name evidence="7" type="ORF">GWI33_020901</name>
</gene>
<dbReference type="SUPFAM" id="SSF48371">
    <property type="entry name" value="ARM repeat"/>
    <property type="match status" value="1"/>
</dbReference>
<dbReference type="Proteomes" id="UP000625711">
    <property type="component" value="Unassembled WGS sequence"/>
</dbReference>
<dbReference type="OrthoDB" id="10260961at2759"/>
<evidence type="ECO:0000256" key="1">
    <source>
        <dbReference type="ARBA" id="ARBA00004604"/>
    </source>
</evidence>
<evidence type="ECO:0000313" key="8">
    <source>
        <dbReference type="Proteomes" id="UP000625711"/>
    </source>
</evidence>
<feature type="region of interest" description="Disordered" evidence="5">
    <location>
        <begin position="204"/>
        <end position="271"/>
    </location>
</feature>
<dbReference type="FunFam" id="1.25.40.180:FF:000032">
    <property type="entry name" value="Nucleolar MIF4G domain-containing protein 1"/>
    <property type="match status" value="1"/>
</dbReference>
<dbReference type="SMART" id="SM00544">
    <property type="entry name" value="MA3"/>
    <property type="match status" value="1"/>
</dbReference>
<evidence type="ECO:0000256" key="2">
    <source>
        <dbReference type="ARBA" id="ARBA00006856"/>
    </source>
</evidence>
<feature type="domain" description="MI" evidence="6">
    <location>
        <begin position="611"/>
        <end position="727"/>
    </location>
</feature>
<dbReference type="GO" id="GO:0003723">
    <property type="term" value="F:RNA binding"/>
    <property type="evidence" value="ECO:0007669"/>
    <property type="project" value="InterPro"/>
</dbReference>
<accession>A0A834M319</accession>
<evidence type="ECO:0000256" key="3">
    <source>
        <dbReference type="ARBA" id="ARBA00023242"/>
    </source>
</evidence>